<proteinExistence type="predicted"/>
<dbReference type="AlphaFoldDB" id="H1S5S2"/>
<gene>
    <name evidence="1" type="ORF">OR16_16077</name>
</gene>
<dbReference type="EMBL" id="AHJE01000038">
    <property type="protein sequence ID" value="EHP42154.1"/>
    <property type="molecule type" value="Genomic_DNA"/>
</dbReference>
<accession>H1S5S2</accession>
<sequence length="101" mass="11109">MRNSCWNGVPSLHARAIPASTRARSPGWTIATKVCMPGAPGAGSSPKSRYISADQRISRRAGHHCQLPVLLMRWPSAREASLSCRPRRLARALPRLPLRSE</sequence>
<comment type="caution">
    <text evidence="1">The sequence shown here is derived from an EMBL/GenBank/DDBJ whole genome shotgun (WGS) entry which is preliminary data.</text>
</comment>
<evidence type="ECO:0000313" key="2">
    <source>
        <dbReference type="Proteomes" id="UP000005808"/>
    </source>
</evidence>
<evidence type="ECO:0000313" key="1">
    <source>
        <dbReference type="EMBL" id="EHP42154.1"/>
    </source>
</evidence>
<protein>
    <submittedName>
        <fullName evidence="1">Uncharacterized protein</fullName>
    </submittedName>
</protein>
<reference evidence="1 2" key="1">
    <citation type="journal article" date="2012" name="J. Bacteriol.">
        <title>De Novo Genome Project of Cupriavidus basilensis OR16.</title>
        <authorList>
            <person name="Cserhati M."/>
            <person name="Kriszt B."/>
            <person name="Szoboszlay S."/>
            <person name="Toth A."/>
            <person name="Szabo I."/>
            <person name="Tancsics A."/>
            <person name="Nagy I."/>
            <person name="Horvath B."/>
            <person name="Nagy I."/>
            <person name="Kukolya J."/>
        </authorList>
    </citation>
    <scope>NUCLEOTIDE SEQUENCE [LARGE SCALE GENOMIC DNA]</scope>
    <source>
        <strain evidence="1 2">OR16</strain>
    </source>
</reference>
<name>H1S5S2_9BURK</name>
<organism evidence="1 2">
    <name type="scientific">Cupriavidus basilensis OR16</name>
    <dbReference type="NCBI Taxonomy" id="1127483"/>
    <lineage>
        <taxon>Bacteria</taxon>
        <taxon>Pseudomonadati</taxon>
        <taxon>Pseudomonadota</taxon>
        <taxon>Betaproteobacteria</taxon>
        <taxon>Burkholderiales</taxon>
        <taxon>Burkholderiaceae</taxon>
        <taxon>Cupriavidus</taxon>
    </lineage>
</organism>
<dbReference type="Proteomes" id="UP000005808">
    <property type="component" value="Unassembled WGS sequence"/>
</dbReference>